<dbReference type="PROSITE" id="PS00131">
    <property type="entry name" value="CARBOXYPEPT_SER_SER"/>
    <property type="match status" value="1"/>
</dbReference>
<dbReference type="PANTHER" id="PTHR11802:SF201">
    <property type="entry name" value="CARBOXYPEPTIDASE"/>
    <property type="match status" value="1"/>
</dbReference>
<dbReference type="InParanoid" id="A0A1E7F9V8"/>
<feature type="chain" id="PRO_5009028418" description="Carboxypeptidase" evidence="2">
    <location>
        <begin position="25"/>
        <end position="601"/>
    </location>
</feature>
<dbReference type="GO" id="GO:0006508">
    <property type="term" value="P:proteolysis"/>
    <property type="evidence" value="ECO:0007669"/>
    <property type="project" value="UniProtKB-KW"/>
</dbReference>
<feature type="signal peptide" evidence="2">
    <location>
        <begin position="1"/>
        <end position="24"/>
    </location>
</feature>
<comment type="similarity">
    <text evidence="1 2">Belongs to the peptidase S10 family.</text>
</comment>
<feature type="compositionally biased region" description="Low complexity" evidence="3">
    <location>
        <begin position="34"/>
        <end position="58"/>
    </location>
</feature>
<organism evidence="4 5">
    <name type="scientific">Fragilariopsis cylindrus CCMP1102</name>
    <dbReference type="NCBI Taxonomy" id="635003"/>
    <lineage>
        <taxon>Eukaryota</taxon>
        <taxon>Sar</taxon>
        <taxon>Stramenopiles</taxon>
        <taxon>Ochrophyta</taxon>
        <taxon>Bacillariophyta</taxon>
        <taxon>Bacillariophyceae</taxon>
        <taxon>Bacillariophycidae</taxon>
        <taxon>Bacillariales</taxon>
        <taxon>Bacillariaceae</taxon>
        <taxon>Fragilariopsis</taxon>
    </lineage>
</organism>
<dbReference type="PRINTS" id="PR00724">
    <property type="entry name" value="CRBOXYPTASEC"/>
</dbReference>
<dbReference type="Proteomes" id="UP000095751">
    <property type="component" value="Unassembled WGS sequence"/>
</dbReference>
<keyword evidence="2" id="KW-0645">Protease</keyword>
<keyword evidence="5" id="KW-1185">Reference proteome</keyword>
<dbReference type="Gene3D" id="3.40.50.12670">
    <property type="match status" value="1"/>
</dbReference>
<protein>
    <recommendedName>
        <fullName evidence="2">Carboxypeptidase</fullName>
        <ecNumber evidence="2">3.4.16.-</ecNumber>
    </recommendedName>
</protein>
<keyword evidence="2 4" id="KW-0121">Carboxypeptidase</keyword>
<dbReference type="Gene3D" id="3.40.50.1820">
    <property type="entry name" value="alpha/beta hydrolase"/>
    <property type="match status" value="1"/>
</dbReference>
<dbReference type="Pfam" id="PF00450">
    <property type="entry name" value="Peptidase_S10"/>
    <property type="match status" value="1"/>
</dbReference>
<dbReference type="InterPro" id="IPR029058">
    <property type="entry name" value="AB_hydrolase_fold"/>
</dbReference>
<dbReference type="InterPro" id="IPR018202">
    <property type="entry name" value="Ser_caboxypep_ser_AS"/>
</dbReference>
<evidence type="ECO:0000256" key="1">
    <source>
        <dbReference type="ARBA" id="ARBA00009431"/>
    </source>
</evidence>
<dbReference type="GO" id="GO:0004185">
    <property type="term" value="F:serine-type carboxypeptidase activity"/>
    <property type="evidence" value="ECO:0007669"/>
    <property type="project" value="UniProtKB-UniRule"/>
</dbReference>
<evidence type="ECO:0000256" key="2">
    <source>
        <dbReference type="RuleBase" id="RU361156"/>
    </source>
</evidence>
<evidence type="ECO:0000256" key="3">
    <source>
        <dbReference type="SAM" id="MobiDB-lite"/>
    </source>
</evidence>
<dbReference type="EC" id="3.4.16.-" evidence="2"/>
<dbReference type="AlphaFoldDB" id="A0A1E7F9V8"/>
<accession>A0A1E7F9V8</accession>
<evidence type="ECO:0000313" key="4">
    <source>
        <dbReference type="EMBL" id="OEU14623.1"/>
    </source>
</evidence>
<dbReference type="InterPro" id="IPR033124">
    <property type="entry name" value="Ser_caboxypep_his_AS"/>
</dbReference>
<keyword evidence="2" id="KW-0732">Signal</keyword>
<dbReference type="SUPFAM" id="SSF53474">
    <property type="entry name" value="alpha/beta-Hydrolases"/>
    <property type="match status" value="1"/>
</dbReference>
<keyword evidence="2" id="KW-0378">Hydrolase</keyword>
<gene>
    <name evidence="4" type="ORF">FRACYDRAFT_262030</name>
</gene>
<name>A0A1E7F9V8_9STRA</name>
<dbReference type="PANTHER" id="PTHR11802">
    <property type="entry name" value="SERINE PROTEASE FAMILY S10 SERINE CARBOXYPEPTIDASE"/>
    <property type="match status" value="1"/>
</dbReference>
<sequence length="601" mass="67095">MPSILQRSLLSFLCLFLLVESTFADTIRKKKKNNNSANDINSDNGNDNDNDVTVNGSSCLLQSDHPDRMTSIPGWDQPLPSAWYSGYLDYELEGQTVHTHYVLIQAEAEGDDEEQQNNNEGENENENENDLPLIYWSNGGPGASSLFGLLTEIGPLLLSDESIQTEEYKKTGIPTPIYNKDTWTRLGSILMIDQPAPVGFSYCNEDDTKNSSSHSCGGIAWTDELTSLNAYTALQTFYKEKFPCLVEKDLYLTGESYGGIYIPTLARQIVENNNNNNKDNNDTIALNLKGFAVGDGCLGTETSMCGNLGSQSFVDYWYLWFMAGHHQIPLSDFRMIMKACSHSDGPGFLTTFGNGSNNHNKDDLCRAAIAKINEEIGGLFEYALYDECTYQNGLKWKKTLGLDHNHHDLNLNGALNDYPCGAGPVLEEYLSLGSVVLDAFHVRSTFFEVDNAEGDFDYTPTEPDLQPFYKEMNGKLKILIYNGDTDPAITSFATQNWTSHLGFDEIAHWRPWTTDGCQQMGGYVERYEGNFDFLTIRGAGHMVPTYKPAASFAFLKAWLQDEEYPIFDKNCTRPPFFLSSSYDNDETVGATMTDAVAVETN</sequence>
<reference evidence="4 5" key="1">
    <citation type="submission" date="2016-09" db="EMBL/GenBank/DDBJ databases">
        <title>Extensive genetic diversity and differential bi-allelic expression allows diatom success in the polar Southern Ocean.</title>
        <authorList>
            <consortium name="DOE Joint Genome Institute"/>
            <person name="Mock T."/>
            <person name="Otillar R.P."/>
            <person name="Strauss J."/>
            <person name="Dupont C."/>
            <person name="Frickenhaus S."/>
            <person name="Maumus F."/>
            <person name="Mcmullan M."/>
            <person name="Sanges R."/>
            <person name="Schmutz J."/>
            <person name="Toseland A."/>
            <person name="Valas R."/>
            <person name="Veluchamy A."/>
            <person name="Ward B.J."/>
            <person name="Allen A."/>
            <person name="Barry K."/>
            <person name="Falciatore A."/>
            <person name="Ferrante M."/>
            <person name="Fortunato A.E."/>
            <person name="Gloeckner G."/>
            <person name="Gruber A."/>
            <person name="Hipkin R."/>
            <person name="Janech M."/>
            <person name="Kroth P."/>
            <person name="Leese F."/>
            <person name="Lindquist E."/>
            <person name="Lyon B.R."/>
            <person name="Martin J."/>
            <person name="Mayer C."/>
            <person name="Parker M."/>
            <person name="Quesneville H."/>
            <person name="Raymond J."/>
            <person name="Uhlig C."/>
            <person name="Valentin K.U."/>
            <person name="Worden A.Z."/>
            <person name="Armbrust E.V."/>
            <person name="Bowler C."/>
            <person name="Green B."/>
            <person name="Moulton V."/>
            <person name="Van Oosterhout C."/>
            <person name="Grigoriev I."/>
        </authorList>
    </citation>
    <scope>NUCLEOTIDE SEQUENCE [LARGE SCALE GENOMIC DNA]</scope>
    <source>
        <strain evidence="4 5">CCMP1102</strain>
    </source>
</reference>
<dbReference type="EMBL" id="KV784360">
    <property type="protein sequence ID" value="OEU14623.1"/>
    <property type="molecule type" value="Genomic_DNA"/>
</dbReference>
<evidence type="ECO:0000313" key="5">
    <source>
        <dbReference type="Proteomes" id="UP000095751"/>
    </source>
</evidence>
<feature type="region of interest" description="Disordered" evidence="3">
    <location>
        <begin position="33"/>
        <end position="60"/>
    </location>
</feature>
<dbReference type="InterPro" id="IPR001563">
    <property type="entry name" value="Peptidase_S10"/>
</dbReference>
<dbReference type="KEGG" id="fcy:FRACYDRAFT_262030"/>
<dbReference type="PROSITE" id="PS00560">
    <property type="entry name" value="CARBOXYPEPT_SER_HIS"/>
    <property type="match status" value="1"/>
</dbReference>
<dbReference type="OrthoDB" id="443318at2759"/>
<proteinExistence type="inferred from homology"/>